<dbReference type="CDD" id="cd10803">
    <property type="entry name" value="YdjC_EF3048_like"/>
    <property type="match status" value="1"/>
</dbReference>
<keyword evidence="7" id="KW-1185">Reference proteome</keyword>
<dbReference type="Pfam" id="PF04794">
    <property type="entry name" value="YdjC"/>
    <property type="match status" value="1"/>
</dbReference>
<dbReference type="Proteomes" id="UP000285456">
    <property type="component" value="Unassembled WGS sequence"/>
</dbReference>
<evidence type="ECO:0000256" key="1">
    <source>
        <dbReference type="ARBA" id="ARBA00001946"/>
    </source>
</evidence>
<keyword evidence="2" id="KW-0479">Metal-binding</keyword>
<dbReference type="GO" id="GO:0019213">
    <property type="term" value="F:deacetylase activity"/>
    <property type="evidence" value="ECO:0007669"/>
    <property type="project" value="TreeGrafter"/>
</dbReference>
<dbReference type="PANTHER" id="PTHR31609">
    <property type="entry name" value="YDJC DEACETYLASE FAMILY MEMBER"/>
    <property type="match status" value="1"/>
</dbReference>
<organism evidence="6 7">
    <name type="scientific">Oceanobacillus profundus</name>
    <dbReference type="NCBI Taxonomy" id="372463"/>
    <lineage>
        <taxon>Bacteria</taxon>
        <taxon>Bacillati</taxon>
        <taxon>Bacillota</taxon>
        <taxon>Bacilli</taxon>
        <taxon>Bacillales</taxon>
        <taxon>Bacillaceae</taxon>
        <taxon>Oceanobacillus</taxon>
    </lineage>
</organism>
<gene>
    <name evidence="6" type="ORF">D1B32_20360</name>
</gene>
<proteinExistence type="predicted"/>
<dbReference type="OrthoDB" id="9774177at2"/>
<evidence type="ECO:0000256" key="2">
    <source>
        <dbReference type="ARBA" id="ARBA00022723"/>
    </source>
</evidence>
<dbReference type="InterPro" id="IPR006879">
    <property type="entry name" value="YdjC-like"/>
</dbReference>
<dbReference type="PANTHER" id="PTHR31609:SF1">
    <property type="entry name" value="CARBOHYDRATE DEACETYLASE"/>
    <property type="match status" value="1"/>
</dbReference>
<keyword evidence="5" id="KW-0119">Carbohydrate metabolism</keyword>
<comment type="cofactor">
    <cofactor evidence="1">
        <name>Mg(2+)</name>
        <dbReference type="ChEBI" id="CHEBI:18420"/>
    </cofactor>
</comment>
<sequence>MKKSLILNADDFGLTPGVTAGILYAYQHGILTSTTVMVNTEFAKESLAEAKHFPNLGIGLHFVLDFGKPISANVNSLVDQNGDFLKGEELIQSAKRQDIKKELQAQLDLLYKWNGQVTHIDSHHHMHLHIPEAWEAVMEIGQKYKLPVRTFTEKELPGSKVTTSDYFHYDFYGEEHVSLKYMMEIISEMKLGVTEVMCHPAFLDPWLMKTSSYNLTRMKELGILVDNRLKQCLQKHAIALINYGGLQNEN</sequence>
<dbReference type="AlphaFoldDB" id="A0A417YAI7"/>
<keyword evidence="4" id="KW-0460">Magnesium</keyword>
<dbReference type="Gene3D" id="3.20.20.370">
    <property type="entry name" value="Glycoside hydrolase/deacetylase"/>
    <property type="match status" value="1"/>
</dbReference>
<dbReference type="GO" id="GO:0016811">
    <property type="term" value="F:hydrolase activity, acting on carbon-nitrogen (but not peptide) bonds, in linear amides"/>
    <property type="evidence" value="ECO:0007669"/>
    <property type="project" value="InterPro"/>
</dbReference>
<name>A0A417YAI7_9BACI</name>
<evidence type="ECO:0000256" key="3">
    <source>
        <dbReference type="ARBA" id="ARBA00022801"/>
    </source>
</evidence>
<evidence type="ECO:0000313" key="7">
    <source>
        <dbReference type="Proteomes" id="UP000285456"/>
    </source>
</evidence>
<dbReference type="GO" id="GO:0046872">
    <property type="term" value="F:metal ion binding"/>
    <property type="evidence" value="ECO:0007669"/>
    <property type="project" value="UniProtKB-KW"/>
</dbReference>
<evidence type="ECO:0000313" key="6">
    <source>
        <dbReference type="EMBL" id="RHW29710.1"/>
    </source>
</evidence>
<dbReference type="InterPro" id="IPR011330">
    <property type="entry name" value="Glyco_hydro/deAcase_b/a-brl"/>
</dbReference>
<evidence type="ECO:0000256" key="5">
    <source>
        <dbReference type="ARBA" id="ARBA00023277"/>
    </source>
</evidence>
<comment type="caution">
    <text evidence="6">The sequence shown here is derived from an EMBL/GenBank/DDBJ whole genome shotgun (WGS) entry which is preliminary data.</text>
</comment>
<accession>A0A417YAI7</accession>
<dbReference type="SUPFAM" id="SSF88713">
    <property type="entry name" value="Glycoside hydrolase/deacetylase"/>
    <property type="match status" value="1"/>
</dbReference>
<dbReference type="EMBL" id="QWEH01000020">
    <property type="protein sequence ID" value="RHW29710.1"/>
    <property type="molecule type" value="Genomic_DNA"/>
</dbReference>
<evidence type="ECO:0000256" key="4">
    <source>
        <dbReference type="ARBA" id="ARBA00022842"/>
    </source>
</evidence>
<protein>
    <submittedName>
        <fullName evidence="6">Carbohydrate deacetylase</fullName>
    </submittedName>
</protein>
<keyword evidence="3" id="KW-0378">Hydrolase</keyword>
<reference evidence="6 7" key="1">
    <citation type="journal article" date="2007" name="Int. J. Syst. Evol. Microbiol.">
        <title>Oceanobacillus profundus sp. nov., isolated from a deep-sea sediment core.</title>
        <authorList>
            <person name="Kim Y.G."/>
            <person name="Choi D.H."/>
            <person name="Hyun S."/>
            <person name="Cho B.C."/>
        </authorList>
    </citation>
    <scope>NUCLEOTIDE SEQUENCE [LARGE SCALE GENOMIC DNA]</scope>
    <source>
        <strain evidence="6 7">DSM 18246</strain>
    </source>
</reference>
<dbReference type="RefSeq" id="WP_118890299.1">
    <property type="nucleotide sequence ID" value="NZ_PHUT01000020.1"/>
</dbReference>
<dbReference type="GO" id="GO:0000272">
    <property type="term" value="P:polysaccharide catabolic process"/>
    <property type="evidence" value="ECO:0007669"/>
    <property type="project" value="InterPro"/>
</dbReference>
<dbReference type="InterPro" id="IPR022948">
    <property type="entry name" value="COD_ChbG_bac"/>
</dbReference>